<dbReference type="GO" id="GO:0016791">
    <property type="term" value="F:phosphatase activity"/>
    <property type="evidence" value="ECO:0007669"/>
    <property type="project" value="UniProtKB-ARBA"/>
</dbReference>
<organism evidence="1 2">
    <name type="scientific">Anaerocolumna chitinilytica</name>
    <dbReference type="NCBI Taxonomy" id="1727145"/>
    <lineage>
        <taxon>Bacteria</taxon>
        <taxon>Bacillati</taxon>
        <taxon>Bacillota</taxon>
        <taxon>Clostridia</taxon>
        <taxon>Lachnospirales</taxon>
        <taxon>Lachnospiraceae</taxon>
        <taxon>Anaerocolumna</taxon>
    </lineage>
</organism>
<name>A0A7I8DFC4_9FIRM</name>
<dbReference type="Pfam" id="PF08282">
    <property type="entry name" value="Hydrolase_3"/>
    <property type="match status" value="1"/>
</dbReference>
<dbReference type="SUPFAM" id="SSF56784">
    <property type="entry name" value="HAD-like"/>
    <property type="match status" value="1"/>
</dbReference>
<dbReference type="SFLD" id="SFLDS00003">
    <property type="entry name" value="Haloacid_Dehalogenase"/>
    <property type="match status" value="1"/>
</dbReference>
<dbReference type="RefSeq" id="WP_185257674.1">
    <property type="nucleotide sequence ID" value="NZ_AP023368.1"/>
</dbReference>
<dbReference type="Gene3D" id="3.30.1240.10">
    <property type="match status" value="1"/>
</dbReference>
<keyword evidence="2" id="KW-1185">Reference proteome</keyword>
<evidence type="ECO:0000313" key="2">
    <source>
        <dbReference type="Proteomes" id="UP000515703"/>
    </source>
</evidence>
<dbReference type="InterPro" id="IPR036412">
    <property type="entry name" value="HAD-like_sf"/>
</dbReference>
<dbReference type="InterPro" id="IPR023214">
    <property type="entry name" value="HAD_sf"/>
</dbReference>
<dbReference type="PANTHER" id="PTHR10000:SF25">
    <property type="entry name" value="PHOSPHATASE YKRA-RELATED"/>
    <property type="match status" value="1"/>
</dbReference>
<gene>
    <name evidence="1" type="ORF">bsdcttw_02640</name>
</gene>
<dbReference type="NCBIfam" id="TIGR01484">
    <property type="entry name" value="HAD-SF-IIB"/>
    <property type="match status" value="1"/>
</dbReference>
<protein>
    <recommendedName>
        <fullName evidence="3">Cof-type HAD-IIB family hydrolase</fullName>
    </recommendedName>
</protein>
<dbReference type="NCBIfam" id="TIGR00099">
    <property type="entry name" value="Cof-subfamily"/>
    <property type="match status" value="1"/>
</dbReference>
<dbReference type="SFLD" id="SFLDG01140">
    <property type="entry name" value="C2.B:_Phosphomannomutase_and_P"/>
    <property type="match status" value="1"/>
</dbReference>
<sequence length="263" mass="29771">MKEKMIFLDIDGTLLDSGEIVYPSTREAIRRAYANGHKLFLCTGRQRCFVDSQILDMGLMEGVFAAGANIICDGKMIFHSSFEERTCKKTVELLLESNSIFALETVEGAFIHGNMTPEYKELIGRLLKTKTAFPEELPDSMKQVDKIVVFQSDYSYEELQKKLRGDFQVVPMSYRFLGYGAEIMQTELNKASGIQKLLAHYNWQQEDTIGVGDGANDIEMLEYCNISVAMGNAEDNVKEKATFVTEHIAKDGIYHAFEKLRII</sequence>
<dbReference type="InterPro" id="IPR006379">
    <property type="entry name" value="HAD-SF_hydro_IIB"/>
</dbReference>
<evidence type="ECO:0000313" key="1">
    <source>
        <dbReference type="EMBL" id="BCJ97223.1"/>
    </source>
</evidence>
<reference evidence="1 2" key="1">
    <citation type="submission" date="2020-08" db="EMBL/GenBank/DDBJ databases">
        <title>Draft genome sequencing of an Anaerocolumna strain isolated from anoxic soil subjected to BSD treatment.</title>
        <authorList>
            <person name="Uek A."/>
            <person name="Tonouchi A."/>
        </authorList>
    </citation>
    <scope>NUCLEOTIDE SEQUENCE [LARGE SCALE GENOMIC DNA]</scope>
    <source>
        <strain evidence="1 2">CTTW</strain>
    </source>
</reference>
<evidence type="ECO:0008006" key="3">
    <source>
        <dbReference type="Google" id="ProtNLM"/>
    </source>
</evidence>
<dbReference type="KEGG" id="acht:bsdcttw_02640"/>
<reference evidence="1 2" key="2">
    <citation type="submission" date="2020-08" db="EMBL/GenBank/DDBJ databases">
        <authorList>
            <person name="Ueki A."/>
            <person name="Tonouchi A."/>
        </authorList>
    </citation>
    <scope>NUCLEOTIDE SEQUENCE [LARGE SCALE GENOMIC DNA]</scope>
    <source>
        <strain evidence="1 2">CTTW</strain>
    </source>
</reference>
<dbReference type="EMBL" id="AP023368">
    <property type="protein sequence ID" value="BCJ97223.1"/>
    <property type="molecule type" value="Genomic_DNA"/>
</dbReference>
<dbReference type="GO" id="GO:0005829">
    <property type="term" value="C:cytosol"/>
    <property type="evidence" value="ECO:0007669"/>
    <property type="project" value="TreeGrafter"/>
</dbReference>
<dbReference type="PANTHER" id="PTHR10000">
    <property type="entry name" value="PHOSPHOSERINE PHOSPHATASE"/>
    <property type="match status" value="1"/>
</dbReference>
<dbReference type="Gene3D" id="3.40.50.1000">
    <property type="entry name" value="HAD superfamily/HAD-like"/>
    <property type="match status" value="1"/>
</dbReference>
<dbReference type="GO" id="GO:0000287">
    <property type="term" value="F:magnesium ion binding"/>
    <property type="evidence" value="ECO:0007669"/>
    <property type="project" value="TreeGrafter"/>
</dbReference>
<dbReference type="AlphaFoldDB" id="A0A7I8DFC4"/>
<dbReference type="Proteomes" id="UP000515703">
    <property type="component" value="Chromosome"/>
</dbReference>
<proteinExistence type="predicted"/>
<dbReference type="InterPro" id="IPR000150">
    <property type="entry name" value="Cof"/>
</dbReference>
<accession>A0A7I8DFC4</accession>